<dbReference type="PANTHER" id="PTHR13774">
    <property type="entry name" value="PHENAZINE BIOSYNTHESIS PROTEIN"/>
    <property type="match status" value="1"/>
</dbReference>
<dbReference type="Gene3D" id="3.10.310.10">
    <property type="entry name" value="Diaminopimelate Epimerase, Chain A, domain 1"/>
    <property type="match status" value="2"/>
</dbReference>
<dbReference type="RefSeq" id="WP_077202016.1">
    <property type="nucleotide sequence ID" value="NZ_BBKU01000011.1"/>
</dbReference>
<dbReference type="GO" id="GO:0016853">
    <property type="term" value="F:isomerase activity"/>
    <property type="evidence" value="ECO:0007669"/>
    <property type="project" value="UniProtKB-KW"/>
</dbReference>
<dbReference type="Pfam" id="PF02567">
    <property type="entry name" value="PhzC-PhzF"/>
    <property type="match status" value="1"/>
</dbReference>
<reference evidence="3" key="1">
    <citation type="submission" date="2020-03" db="EMBL/GenBank/DDBJ databases">
        <title>Five strains of Vibrio campbellii isolated from Mariana Trench.</title>
        <authorList>
            <person name="Liang J."/>
            <person name="Zhang X.-H."/>
        </authorList>
    </citation>
    <scope>NUCLEOTIDE SEQUENCE</scope>
    <source>
        <strain evidence="3">LJC014</strain>
    </source>
</reference>
<evidence type="ECO:0000313" key="4">
    <source>
        <dbReference type="Proteomes" id="UP001058687"/>
    </source>
</evidence>
<sequence>MYDVFCSEDAQGNPCGVVFLSEWLSDSEMLEITQSIGQPITSFLCCVDGRWWIRWFSLASEINLCGHGSMGAGAALIAHLNQRSVKLHSNYGDITIAKHGTQYQMALPAWDASPVPASLDLQLLNLEQSGVQVLDVVTTRDLVVVLASEQQVKQYQPDFERLCQIRDFHAVMVTAQSGPNDYVLRYFAPKIGINEDIATGSAQCSLAPYWFKKLDVDNLNASQLSSKGGFFQVAKLSSDTLVISASARLREQ</sequence>
<protein>
    <submittedName>
        <fullName evidence="3">PhzF family phenazine biosynthesis protein</fullName>
    </submittedName>
</protein>
<gene>
    <name evidence="3" type="ORF">HB761_16965</name>
</gene>
<name>A0AAE9N664_9VIBR</name>
<evidence type="ECO:0000256" key="2">
    <source>
        <dbReference type="ARBA" id="ARBA00023235"/>
    </source>
</evidence>
<dbReference type="PANTHER" id="PTHR13774:SF17">
    <property type="entry name" value="PHENAZINE BIOSYNTHESIS-LIKE DOMAIN-CONTAINING PROTEIN"/>
    <property type="match status" value="1"/>
</dbReference>
<organism evidence="3 4">
    <name type="scientific">Vibrio campbellii</name>
    <dbReference type="NCBI Taxonomy" id="680"/>
    <lineage>
        <taxon>Bacteria</taxon>
        <taxon>Pseudomonadati</taxon>
        <taxon>Pseudomonadota</taxon>
        <taxon>Gammaproteobacteria</taxon>
        <taxon>Vibrionales</taxon>
        <taxon>Vibrionaceae</taxon>
        <taxon>Vibrio</taxon>
    </lineage>
</organism>
<dbReference type="GO" id="GO:0005737">
    <property type="term" value="C:cytoplasm"/>
    <property type="evidence" value="ECO:0007669"/>
    <property type="project" value="TreeGrafter"/>
</dbReference>
<keyword evidence="2" id="KW-0413">Isomerase</keyword>
<dbReference type="SUPFAM" id="SSF54506">
    <property type="entry name" value="Diaminopimelate epimerase-like"/>
    <property type="match status" value="1"/>
</dbReference>
<proteinExistence type="inferred from homology"/>
<comment type="similarity">
    <text evidence="1">Belongs to the PhzF family.</text>
</comment>
<dbReference type="InterPro" id="IPR003719">
    <property type="entry name" value="Phenazine_PhzF-like"/>
</dbReference>
<evidence type="ECO:0000256" key="1">
    <source>
        <dbReference type="ARBA" id="ARBA00008270"/>
    </source>
</evidence>
<dbReference type="AlphaFoldDB" id="A0AAE9N664"/>
<evidence type="ECO:0000313" key="3">
    <source>
        <dbReference type="EMBL" id="UTZ29744.1"/>
    </source>
</evidence>
<dbReference type="NCBIfam" id="TIGR00654">
    <property type="entry name" value="PhzF_family"/>
    <property type="match status" value="1"/>
</dbReference>
<dbReference type="Proteomes" id="UP001058687">
    <property type="component" value="Chromosome 2"/>
</dbReference>
<dbReference type="EMBL" id="CP050468">
    <property type="protein sequence ID" value="UTZ29744.1"/>
    <property type="molecule type" value="Genomic_DNA"/>
</dbReference>
<dbReference type="PIRSF" id="PIRSF016184">
    <property type="entry name" value="PhzC_PhzF"/>
    <property type="match status" value="1"/>
</dbReference>
<accession>A0AAE9N664</accession>